<name>A0ABM8YQH4_9BACI</name>
<accession>A0ABM8YQH4</accession>
<evidence type="ECO:0000313" key="2">
    <source>
        <dbReference type="Proteomes" id="UP000789833"/>
    </source>
</evidence>
<proteinExistence type="predicted"/>
<sequence>MIGEKEQIGFIYDDNEVSRFYPNTEQKYM</sequence>
<gene>
    <name evidence="1" type="ORF">BACCIP111883_03052</name>
</gene>
<evidence type="ECO:0000313" key="1">
    <source>
        <dbReference type="EMBL" id="CAG9622261.1"/>
    </source>
</evidence>
<dbReference type="Proteomes" id="UP000789833">
    <property type="component" value="Unassembled WGS sequence"/>
</dbReference>
<dbReference type="EMBL" id="CAKJTJ010000019">
    <property type="protein sequence ID" value="CAG9622261.1"/>
    <property type="molecule type" value="Genomic_DNA"/>
</dbReference>
<comment type="caution">
    <text evidence="1">The sequence shown here is derived from an EMBL/GenBank/DDBJ whole genome shotgun (WGS) entry which is preliminary data.</text>
</comment>
<organism evidence="1 2">
    <name type="scientific">Sutcliffiella rhizosphaerae</name>
    <dbReference type="NCBI Taxonomy" id="2880967"/>
    <lineage>
        <taxon>Bacteria</taxon>
        <taxon>Bacillati</taxon>
        <taxon>Bacillota</taxon>
        <taxon>Bacilli</taxon>
        <taxon>Bacillales</taxon>
        <taxon>Bacillaceae</taxon>
        <taxon>Sutcliffiella</taxon>
    </lineage>
</organism>
<keyword evidence="2" id="KW-1185">Reference proteome</keyword>
<protein>
    <submittedName>
        <fullName evidence="1">Uncharacterized protein</fullName>
    </submittedName>
</protein>
<reference evidence="1 2" key="1">
    <citation type="submission" date="2021-10" db="EMBL/GenBank/DDBJ databases">
        <authorList>
            <person name="Criscuolo A."/>
        </authorList>
    </citation>
    <scope>NUCLEOTIDE SEQUENCE [LARGE SCALE GENOMIC DNA]</scope>
    <source>
        <strain evidence="2">CIP 111883</strain>
    </source>
</reference>